<dbReference type="SUPFAM" id="SSF54277">
    <property type="entry name" value="CAD &amp; PB1 domains"/>
    <property type="match status" value="1"/>
</dbReference>
<dbReference type="Gene3D" id="3.30.60.90">
    <property type="match status" value="1"/>
</dbReference>
<dbReference type="PANTHER" id="PTHR20930:SF0">
    <property type="entry name" value="PROTEIN ILRUN"/>
    <property type="match status" value="1"/>
</dbReference>
<gene>
    <name evidence="8" type="ORF">R1flu_004139</name>
</gene>
<reference evidence="8 9" key="1">
    <citation type="submission" date="2024-09" db="EMBL/GenBank/DDBJ databases">
        <title>Chromosome-scale assembly of Riccia fluitans.</title>
        <authorList>
            <person name="Paukszto L."/>
            <person name="Sawicki J."/>
            <person name="Karawczyk K."/>
            <person name="Piernik-Szablinska J."/>
            <person name="Szczecinska M."/>
            <person name="Mazdziarz M."/>
        </authorList>
    </citation>
    <scope>NUCLEOTIDE SEQUENCE [LARGE SCALE GENOMIC DNA]</scope>
    <source>
        <strain evidence="8">Rf_01</strain>
        <tissue evidence="8">Aerial parts of the thallus</tissue>
    </source>
</reference>
<evidence type="ECO:0000313" key="8">
    <source>
        <dbReference type="EMBL" id="KAL2632660.1"/>
    </source>
</evidence>
<dbReference type="InterPro" id="IPR013783">
    <property type="entry name" value="Ig-like_fold"/>
</dbReference>
<keyword evidence="3" id="KW-0862">Zinc</keyword>
<dbReference type="Gene3D" id="3.10.20.90">
    <property type="entry name" value="Phosphatidylinositol 3-kinase Catalytic Subunit, Chain A, domain 1"/>
    <property type="match status" value="1"/>
</dbReference>
<keyword evidence="9" id="KW-1185">Reference proteome</keyword>
<dbReference type="Gene3D" id="1.10.8.10">
    <property type="entry name" value="DNA helicase RuvA subunit, C-terminal domain"/>
    <property type="match status" value="2"/>
</dbReference>
<dbReference type="InterPro" id="IPR009060">
    <property type="entry name" value="UBA-like_sf"/>
</dbReference>
<dbReference type="Gene3D" id="2.60.40.10">
    <property type="entry name" value="Immunoglobulins"/>
    <property type="match status" value="1"/>
</dbReference>
<evidence type="ECO:0000256" key="2">
    <source>
        <dbReference type="ARBA" id="ARBA00022771"/>
    </source>
</evidence>
<dbReference type="SUPFAM" id="SSF57850">
    <property type="entry name" value="RING/U-box"/>
    <property type="match status" value="1"/>
</dbReference>
<dbReference type="CDD" id="cd14319">
    <property type="entry name" value="UBA_NBR1"/>
    <property type="match status" value="1"/>
</dbReference>
<dbReference type="Pfam" id="PF00569">
    <property type="entry name" value="ZZ"/>
    <property type="match status" value="1"/>
</dbReference>
<dbReference type="PROSITE" id="PS51745">
    <property type="entry name" value="PB1"/>
    <property type="match status" value="1"/>
</dbReference>
<dbReference type="InterPro" id="IPR000270">
    <property type="entry name" value="PB1_dom"/>
</dbReference>
<keyword evidence="1" id="KW-0479">Metal-binding</keyword>
<dbReference type="CDD" id="cd02340">
    <property type="entry name" value="ZZ_NBR1_like"/>
    <property type="match status" value="1"/>
</dbReference>
<dbReference type="Pfam" id="PF16158">
    <property type="entry name" value="N_BRCA1_IG"/>
    <property type="match status" value="1"/>
</dbReference>
<feature type="region of interest" description="Disordered" evidence="5">
    <location>
        <begin position="171"/>
        <end position="209"/>
    </location>
</feature>
<evidence type="ECO:0000313" key="9">
    <source>
        <dbReference type="Proteomes" id="UP001605036"/>
    </source>
</evidence>
<dbReference type="InterPro" id="IPR043145">
    <property type="entry name" value="Znf_ZZ_sf"/>
</dbReference>
<dbReference type="GO" id="GO:0008270">
    <property type="term" value="F:zinc ion binding"/>
    <property type="evidence" value="ECO:0007669"/>
    <property type="project" value="UniProtKB-KW"/>
</dbReference>
<organism evidence="8 9">
    <name type="scientific">Riccia fluitans</name>
    <dbReference type="NCBI Taxonomy" id="41844"/>
    <lineage>
        <taxon>Eukaryota</taxon>
        <taxon>Viridiplantae</taxon>
        <taxon>Streptophyta</taxon>
        <taxon>Embryophyta</taxon>
        <taxon>Marchantiophyta</taxon>
        <taxon>Marchantiopsida</taxon>
        <taxon>Marchantiidae</taxon>
        <taxon>Marchantiales</taxon>
        <taxon>Ricciaceae</taxon>
        <taxon>Riccia</taxon>
    </lineage>
</organism>
<dbReference type="PANTHER" id="PTHR20930">
    <property type="entry name" value="OVARIAN CARCINOMA ANTIGEN CA125-RELATED"/>
    <property type="match status" value="1"/>
</dbReference>
<dbReference type="InterPro" id="IPR056893">
    <property type="entry name" value="UBA_Nbr1_C"/>
</dbReference>
<dbReference type="Pfam" id="PF24932">
    <property type="entry name" value="UBA_NBR1_C"/>
    <property type="match status" value="2"/>
</dbReference>
<dbReference type="SMART" id="SM00666">
    <property type="entry name" value="PB1"/>
    <property type="match status" value="1"/>
</dbReference>
<dbReference type="Proteomes" id="UP001605036">
    <property type="component" value="Unassembled WGS sequence"/>
</dbReference>
<dbReference type="SUPFAM" id="SSF46934">
    <property type="entry name" value="UBA-like"/>
    <property type="match status" value="2"/>
</dbReference>
<evidence type="ECO:0000256" key="1">
    <source>
        <dbReference type="ARBA" id="ARBA00022723"/>
    </source>
</evidence>
<dbReference type="Pfam" id="PF00564">
    <property type="entry name" value="PB1"/>
    <property type="match status" value="1"/>
</dbReference>
<sequence>MDSVQTHYVIKVNHADTLRRLTLVKQPGGDSGLSFAELEKKIREMFQIPAPAKLKLTYLDKDNDTVTLENDDDLRDACIYQGLSPLRLDVVLASPEVNPSGRPSRAPSFNAAYEGLEEPLKEILKNLRLENVKGMFQAYEPLFKDVRHPSQIPELVENIVKMIASQFAPPSRDAGVGNAGASTSAAPTTTDREQTGPQGGAPRGQGPYSETAHYGVTCDGCRKSPIIGVRYKSTLKGNYDLCSSCHAKAGASAGEYIIVNRPPYRGRHFHRGRMMGPGPLGTCGFMSRHPQCGMRPSHDCDGGRLDGRFVRDVSIFDGTQLAPGTPFTKIWRLRNSGAVPWPANTKLVNVDGDDLGSATVTPLEIGEQGLAPEEEIEVSVDCVAPQRTGRYQSTWRLATPWGPKFGHKIWVQIQVVHSDTLNQPAQVDADGELMELGEPSAPGDSVQVDQIREPPNVVPVELENVVVQAQDVGLSTSPPKAVKDMAGPQKMVNVEGVMPSVPETINGVGSVSTKSMEESFVKIDVNKDGDDTPDIQMTEMPLTEEARPDEAVNAPVEVTTTDVPFAKSAESAEAVIDGEETSTYNPFLVKLEAMGFTDRALNVELLEANAFDLRKTIDALCQVEEWAPALAELAEMGFNDMDLNRRIMFKYGGNLKRVVKELVQLAKSKYSA</sequence>
<evidence type="ECO:0000259" key="7">
    <source>
        <dbReference type="PROSITE" id="PS51745"/>
    </source>
</evidence>
<dbReference type="SMART" id="SM00291">
    <property type="entry name" value="ZnF_ZZ"/>
    <property type="match status" value="1"/>
</dbReference>
<feature type="compositionally biased region" description="Low complexity" evidence="5">
    <location>
        <begin position="179"/>
        <end position="189"/>
    </location>
</feature>
<evidence type="ECO:0000256" key="3">
    <source>
        <dbReference type="ARBA" id="ARBA00022833"/>
    </source>
</evidence>
<dbReference type="AlphaFoldDB" id="A0ABD1YPF7"/>
<evidence type="ECO:0000256" key="4">
    <source>
        <dbReference type="PROSITE-ProRule" id="PRU00228"/>
    </source>
</evidence>
<dbReference type="InterPro" id="IPR000433">
    <property type="entry name" value="Znf_ZZ"/>
</dbReference>
<dbReference type="InterPro" id="IPR032350">
    <property type="entry name" value="Nbr1_FW"/>
</dbReference>
<feature type="domain" description="PB1" evidence="7">
    <location>
        <begin position="7"/>
        <end position="87"/>
    </location>
</feature>
<evidence type="ECO:0000259" key="6">
    <source>
        <dbReference type="PROSITE" id="PS50135"/>
    </source>
</evidence>
<name>A0ABD1YPF7_9MARC</name>
<comment type="caution">
    <text evidence="8">The sequence shown here is derived from an EMBL/GenBank/DDBJ whole genome shotgun (WGS) entry which is preliminary data.</text>
</comment>
<protein>
    <submittedName>
        <fullName evidence="8">Uncharacterized protein</fullName>
    </submittedName>
</protein>
<feature type="domain" description="ZZ-type" evidence="6">
    <location>
        <begin position="213"/>
        <end position="264"/>
    </location>
</feature>
<accession>A0ABD1YPF7</accession>
<dbReference type="PROSITE" id="PS50135">
    <property type="entry name" value="ZF_ZZ_2"/>
    <property type="match status" value="1"/>
</dbReference>
<dbReference type="InterPro" id="IPR053793">
    <property type="entry name" value="PB1-like"/>
</dbReference>
<dbReference type="EMBL" id="JBHFFA010000003">
    <property type="protein sequence ID" value="KAL2632660.1"/>
    <property type="molecule type" value="Genomic_DNA"/>
</dbReference>
<evidence type="ECO:0000256" key="5">
    <source>
        <dbReference type="SAM" id="MobiDB-lite"/>
    </source>
</evidence>
<dbReference type="CDD" id="cd14947">
    <property type="entry name" value="NBR1_like"/>
    <property type="match status" value="1"/>
</dbReference>
<proteinExistence type="predicted"/>
<keyword evidence="2 4" id="KW-0863">Zinc-finger</keyword>